<dbReference type="OrthoDB" id="432292at2759"/>
<evidence type="ECO:0000313" key="10">
    <source>
        <dbReference type="EMBL" id="RKF64335.1"/>
    </source>
</evidence>
<evidence type="ECO:0000259" key="9">
    <source>
        <dbReference type="Pfam" id="PF25147"/>
    </source>
</evidence>
<feature type="transmembrane region" description="Helical" evidence="7">
    <location>
        <begin position="194"/>
        <end position="218"/>
    </location>
</feature>
<dbReference type="PANTHER" id="PTHR12640:SF0">
    <property type="entry name" value="DOLICHYL-DIPHOSPHOOLIGOSACCHARIDE--PROTEIN GLYCOSYLTRANSFERASE SUBUNIT 2"/>
    <property type="match status" value="1"/>
</dbReference>
<dbReference type="InterPro" id="IPR008814">
    <property type="entry name" value="Swp1"/>
</dbReference>
<proteinExistence type="predicted"/>
<dbReference type="GO" id="GO:0008250">
    <property type="term" value="C:oligosaccharyltransferase complex"/>
    <property type="evidence" value="ECO:0007669"/>
    <property type="project" value="InterPro"/>
</dbReference>
<comment type="subcellular location">
    <subcellularLocation>
        <location evidence="1">Endoplasmic reticulum membrane</location>
        <topology evidence="1">Multi-pass membrane protein</topology>
    </subcellularLocation>
</comment>
<keyword evidence="5 7" id="KW-1133">Transmembrane helix</keyword>
<accession>A0A420I3V1</accession>
<dbReference type="PANTHER" id="PTHR12640">
    <property type="entry name" value="RIBOPHORIN II"/>
    <property type="match status" value="1"/>
</dbReference>
<evidence type="ECO:0000313" key="11">
    <source>
        <dbReference type="Proteomes" id="UP000286134"/>
    </source>
</evidence>
<evidence type="ECO:0000256" key="4">
    <source>
        <dbReference type="ARBA" id="ARBA00022824"/>
    </source>
</evidence>
<gene>
    <name evidence="10" type="ORF">OnM2_019016</name>
</gene>
<keyword evidence="6 7" id="KW-0472">Membrane</keyword>
<dbReference type="InterPro" id="IPR056790">
    <property type="entry name" value="Ribophorin_II_C"/>
</dbReference>
<comment type="caution">
    <text evidence="10">The sequence shown here is derived from an EMBL/GenBank/DDBJ whole genome shotgun (WGS) entry which is preliminary data.</text>
</comment>
<dbReference type="STRING" id="212602.A0A420I3V1"/>
<evidence type="ECO:0000256" key="2">
    <source>
        <dbReference type="ARBA" id="ARBA00022692"/>
    </source>
</evidence>
<reference evidence="10 11" key="1">
    <citation type="journal article" date="2018" name="BMC Genomics">
        <title>Comparative genome analyses reveal sequence features reflecting distinct modes of host-adaptation between dicot and monocot powdery mildew.</title>
        <authorList>
            <person name="Wu Y."/>
            <person name="Ma X."/>
            <person name="Pan Z."/>
            <person name="Kale S.D."/>
            <person name="Song Y."/>
            <person name="King H."/>
            <person name="Zhang Q."/>
            <person name="Presley C."/>
            <person name="Deng X."/>
            <person name="Wei C.I."/>
            <person name="Xiao S."/>
        </authorList>
    </citation>
    <scope>NUCLEOTIDE SEQUENCE [LARGE SCALE GENOMIC DNA]</scope>
    <source>
        <strain evidence="10">UMSG2</strain>
    </source>
</reference>
<dbReference type="Pfam" id="PF25147">
    <property type="entry name" value="Ribophorin_II_C"/>
    <property type="match status" value="1"/>
</dbReference>
<evidence type="ECO:0000256" key="3">
    <source>
        <dbReference type="ARBA" id="ARBA00022729"/>
    </source>
</evidence>
<protein>
    <recommendedName>
        <fullName evidence="9">Ribophorin II C-terminal domain-containing protein</fullName>
    </recommendedName>
</protein>
<feature type="domain" description="Ribophorin II C-terminal" evidence="9">
    <location>
        <begin position="185"/>
        <end position="288"/>
    </location>
</feature>
<feature type="transmembrane region" description="Helical" evidence="7">
    <location>
        <begin position="238"/>
        <end position="255"/>
    </location>
</feature>
<dbReference type="GO" id="GO:0006487">
    <property type="term" value="P:protein N-linked glycosylation"/>
    <property type="evidence" value="ECO:0007669"/>
    <property type="project" value="TreeGrafter"/>
</dbReference>
<organism evidence="10 11">
    <name type="scientific">Erysiphe neolycopersici</name>
    <dbReference type="NCBI Taxonomy" id="212602"/>
    <lineage>
        <taxon>Eukaryota</taxon>
        <taxon>Fungi</taxon>
        <taxon>Dikarya</taxon>
        <taxon>Ascomycota</taxon>
        <taxon>Pezizomycotina</taxon>
        <taxon>Leotiomycetes</taxon>
        <taxon>Erysiphales</taxon>
        <taxon>Erysiphaceae</taxon>
        <taxon>Erysiphe</taxon>
    </lineage>
</organism>
<evidence type="ECO:0000256" key="7">
    <source>
        <dbReference type="SAM" id="Phobius"/>
    </source>
</evidence>
<keyword evidence="11" id="KW-1185">Reference proteome</keyword>
<dbReference type="UniPathway" id="UPA00378"/>
<keyword evidence="3 8" id="KW-0732">Signal</keyword>
<keyword evidence="2 7" id="KW-0812">Transmembrane</keyword>
<name>A0A420I3V1_9PEZI</name>
<feature type="chain" id="PRO_5044193079" description="Ribophorin II C-terminal domain-containing protein" evidence="8">
    <location>
        <begin position="23"/>
        <end position="293"/>
    </location>
</feature>
<evidence type="ECO:0000256" key="1">
    <source>
        <dbReference type="ARBA" id="ARBA00004477"/>
    </source>
</evidence>
<feature type="signal peptide" evidence="8">
    <location>
        <begin position="1"/>
        <end position="22"/>
    </location>
</feature>
<evidence type="ECO:0000256" key="6">
    <source>
        <dbReference type="ARBA" id="ARBA00023136"/>
    </source>
</evidence>
<dbReference type="AlphaFoldDB" id="A0A420I3V1"/>
<feature type="transmembrane region" description="Helical" evidence="7">
    <location>
        <begin position="261"/>
        <end position="281"/>
    </location>
</feature>
<evidence type="ECO:0000256" key="5">
    <source>
        <dbReference type="ARBA" id="ARBA00022989"/>
    </source>
</evidence>
<dbReference type="Proteomes" id="UP000286134">
    <property type="component" value="Unassembled WGS sequence"/>
</dbReference>
<sequence>MRSLRSIFVSVFVVSIFSLVTATSSWNFDEAIISVTANERSASKAFKDKLSDHVPLANPVILTTVDTLKITLTAVEDGFAKRPHQAFLLLRDQDTGLEVAFPFTMMVNGKGKVEFTQKNFPIQLNVSSQPLRATLLLASFGSSRAFSNHVFNLDVKLDSQAITATNSRYEKPLRYGKREEIHHIFKPDPRSGPIIISVIFAIAVTGSLLVLFSSWIYLEANLSHLPRAVRAAPIAHTLFYGSILAMEFILFLYYYNWTLFQVLPVTGIISLITILSGSKALSEVQSRRLAGER</sequence>
<dbReference type="EMBL" id="MCFK01001966">
    <property type="protein sequence ID" value="RKF64335.1"/>
    <property type="molecule type" value="Genomic_DNA"/>
</dbReference>
<evidence type="ECO:0000256" key="8">
    <source>
        <dbReference type="SAM" id="SignalP"/>
    </source>
</evidence>
<keyword evidence="4" id="KW-0256">Endoplasmic reticulum</keyword>